<evidence type="ECO:0000256" key="2">
    <source>
        <dbReference type="ARBA" id="ARBA00023125"/>
    </source>
</evidence>
<evidence type="ECO:0000313" key="6">
    <source>
        <dbReference type="EMBL" id="TJY40754.1"/>
    </source>
</evidence>
<dbReference type="GO" id="GO:0003700">
    <property type="term" value="F:DNA-binding transcription factor activity"/>
    <property type="evidence" value="ECO:0007669"/>
    <property type="project" value="TreeGrafter"/>
</dbReference>
<evidence type="ECO:0000256" key="1">
    <source>
        <dbReference type="ARBA" id="ARBA00023015"/>
    </source>
</evidence>
<accession>A0A4U0F9J3</accession>
<dbReference type="PANTHER" id="PTHR30055:SF234">
    <property type="entry name" value="HTH-TYPE TRANSCRIPTIONAL REGULATOR BETI"/>
    <property type="match status" value="1"/>
</dbReference>
<dbReference type="Pfam" id="PF00440">
    <property type="entry name" value="TetR_N"/>
    <property type="match status" value="1"/>
</dbReference>
<comment type="caution">
    <text evidence="6">The sequence shown here is derived from an EMBL/GenBank/DDBJ whole genome shotgun (WGS) entry which is preliminary data.</text>
</comment>
<keyword evidence="3" id="KW-0804">Transcription</keyword>
<keyword evidence="7" id="KW-1185">Reference proteome</keyword>
<proteinExistence type="predicted"/>
<reference evidence="6 7" key="1">
    <citation type="submission" date="2019-04" db="EMBL/GenBank/DDBJ databases">
        <title>Cohnella sp. nov., isolated from soil.</title>
        <authorList>
            <person name="Kim W."/>
        </authorList>
    </citation>
    <scope>NUCLEOTIDE SEQUENCE [LARGE SCALE GENOMIC DNA]</scope>
    <source>
        <strain evidence="6 7">CAU 1483</strain>
    </source>
</reference>
<name>A0A4U0F9J3_9BACL</name>
<feature type="domain" description="HTH tetR-type" evidence="5">
    <location>
        <begin position="11"/>
        <end position="71"/>
    </location>
</feature>
<keyword evidence="2 4" id="KW-0238">DNA-binding</keyword>
<evidence type="ECO:0000313" key="7">
    <source>
        <dbReference type="Proteomes" id="UP000309673"/>
    </source>
</evidence>
<feature type="DNA-binding region" description="H-T-H motif" evidence="4">
    <location>
        <begin position="34"/>
        <end position="53"/>
    </location>
</feature>
<dbReference type="Proteomes" id="UP000309673">
    <property type="component" value="Unassembled WGS sequence"/>
</dbReference>
<dbReference type="PROSITE" id="PS50977">
    <property type="entry name" value="HTH_TETR_2"/>
    <property type="match status" value="1"/>
</dbReference>
<evidence type="ECO:0000256" key="4">
    <source>
        <dbReference type="PROSITE-ProRule" id="PRU00335"/>
    </source>
</evidence>
<dbReference type="Gene3D" id="1.10.357.10">
    <property type="entry name" value="Tetracycline Repressor, domain 2"/>
    <property type="match status" value="1"/>
</dbReference>
<evidence type="ECO:0000256" key="3">
    <source>
        <dbReference type="ARBA" id="ARBA00023163"/>
    </source>
</evidence>
<dbReference type="SUPFAM" id="SSF46689">
    <property type="entry name" value="Homeodomain-like"/>
    <property type="match status" value="1"/>
</dbReference>
<evidence type="ECO:0000259" key="5">
    <source>
        <dbReference type="PROSITE" id="PS50977"/>
    </source>
</evidence>
<dbReference type="OrthoDB" id="1679733at2"/>
<sequence>MTVRQERKDAAEHRRKILQTAEKLFDEHGVNAVSMHQIAKTAGVGQGTLYRRYAHKGDLCLDLIQDFSREFMEQIERYLKKNENLSPQERLGAILDLWIDMIEKKAELIMTVQAHQMMEAEESRAATFFQSPLYSYVRQRMSELLAEIAASESGAQADPTLTAHALICALAPHGYFHMKQEKNYSTDQMKQNFRRLCRIPPQL</sequence>
<gene>
    <name evidence="6" type="ORF">E5161_16545</name>
</gene>
<dbReference type="InterPro" id="IPR001647">
    <property type="entry name" value="HTH_TetR"/>
</dbReference>
<dbReference type="RefSeq" id="WP_136778944.1">
    <property type="nucleotide sequence ID" value="NZ_SUPK01000008.1"/>
</dbReference>
<dbReference type="PANTHER" id="PTHR30055">
    <property type="entry name" value="HTH-TYPE TRANSCRIPTIONAL REGULATOR RUTR"/>
    <property type="match status" value="1"/>
</dbReference>
<dbReference type="InterPro" id="IPR009057">
    <property type="entry name" value="Homeodomain-like_sf"/>
</dbReference>
<dbReference type="GO" id="GO:0000976">
    <property type="term" value="F:transcription cis-regulatory region binding"/>
    <property type="evidence" value="ECO:0007669"/>
    <property type="project" value="TreeGrafter"/>
</dbReference>
<keyword evidence="1" id="KW-0805">Transcription regulation</keyword>
<organism evidence="6 7">
    <name type="scientific">Cohnella pontilimi</name>
    <dbReference type="NCBI Taxonomy" id="2564100"/>
    <lineage>
        <taxon>Bacteria</taxon>
        <taxon>Bacillati</taxon>
        <taxon>Bacillota</taxon>
        <taxon>Bacilli</taxon>
        <taxon>Bacillales</taxon>
        <taxon>Paenibacillaceae</taxon>
        <taxon>Cohnella</taxon>
    </lineage>
</organism>
<protein>
    <submittedName>
        <fullName evidence="6">TetR/AcrR family transcriptional regulator</fullName>
    </submittedName>
</protein>
<dbReference type="InterPro" id="IPR050109">
    <property type="entry name" value="HTH-type_TetR-like_transc_reg"/>
</dbReference>
<dbReference type="EMBL" id="SUPK01000008">
    <property type="protein sequence ID" value="TJY40754.1"/>
    <property type="molecule type" value="Genomic_DNA"/>
</dbReference>
<dbReference type="PRINTS" id="PR00455">
    <property type="entry name" value="HTHTETR"/>
</dbReference>
<dbReference type="AlphaFoldDB" id="A0A4U0F9J3"/>